<comment type="caution">
    <text evidence="2">The sequence shown here is derived from an EMBL/GenBank/DDBJ whole genome shotgun (WGS) entry which is preliminary data.</text>
</comment>
<feature type="compositionally biased region" description="Basic and acidic residues" evidence="1">
    <location>
        <begin position="266"/>
        <end position="277"/>
    </location>
</feature>
<dbReference type="Proteomes" id="UP000230002">
    <property type="component" value="Unassembled WGS sequence"/>
</dbReference>
<feature type="compositionally biased region" description="Basic and acidic residues" evidence="1">
    <location>
        <begin position="21"/>
        <end position="40"/>
    </location>
</feature>
<evidence type="ECO:0000313" key="3">
    <source>
        <dbReference type="Proteomes" id="UP000230002"/>
    </source>
</evidence>
<feature type="compositionally biased region" description="Basic and acidic residues" evidence="1">
    <location>
        <begin position="119"/>
        <end position="133"/>
    </location>
</feature>
<feature type="region of interest" description="Disordered" evidence="1">
    <location>
        <begin position="193"/>
        <end position="306"/>
    </location>
</feature>
<evidence type="ECO:0000256" key="1">
    <source>
        <dbReference type="SAM" id="MobiDB-lite"/>
    </source>
</evidence>
<name>A0A2G8SHA2_9APHY</name>
<organism evidence="2 3">
    <name type="scientific">Ganoderma sinense ZZ0214-1</name>
    <dbReference type="NCBI Taxonomy" id="1077348"/>
    <lineage>
        <taxon>Eukaryota</taxon>
        <taxon>Fungi</taxon>
        <taxon>Dikarya</taxon>
        <taxon>Basidiomycota</taxon>
        <taxon>Agaricomycotina</taxon>
        <taxon>Agaricomycetes</taxon>
        <taxon>Polyporales</taxon>
        <taxon>Polyporaceae</taxon>
        <taxon>Ganoderma</taxon>
    </lineage>
</organism>
<protein>
    <submittedName>
        <fullName evidence="2">Uncharacterized protein</fullName>
    </submittedName>
</protein>
<sequence>MGKKWGAARRKRASTGPAEVAPRERDEQSRDRDRYPESEGSRPTSFFALSSPGHGSGLKSCFFRGGGGGQGPGSPPQDAPLKHERSVERLLQLMGVDRDPDRDGGSPSPRKRKSRGGAHGREGMDSTLPKDLEAADGSSIPTSTLLLAGHLDGRHLCTSLLRRHPLARAGARVLLYFDHRSALASVKDVHCAKKSSTTTRETFDGESSDARSIPPPKPPAEEEKGGRRFMGGMRRIGLVGGKHKQRKSVAQDDVQKVKRRGMVSSTHEDAEKIKRPDTSTSIDDDMDTHDNTTPRPPSRGSEAPMT</sequence>
<gene>
    <name evidence="2" type="ORF">GSI_05066</name>
</gene>
<evidence type="ECO:0000313" key="2">
    <source>
        <dbReference type="EMBL" id="PIL32948.1"/>
    </source>
</evidence>
<dbReference type="EMBL" id="AYKW01000009">
    <property type="protein sequence ID" value="PIL32948.1"/>
    <property type="molecule type" value="Genomic_DNA"/>
</dbReference>
<keyword evidence="3" id="KW-1185">Reference proteome</keyword>
<accession>A0A2G8SHA2</accession>
<reference evidence="2 3" key="1">
    <citation type="journal article" date="2015" name="Sci. Rep.">
        <title>Chromosome-level genome map provides insights into diverse defense mechanisms in the medicinal fungus Ganoderma sinense.</title>
        <authorList>
            <person name="Zhu Y."/>
            <person name="Xu J."/>
            <person name="Sun C."/>
            <person name="Zhou S."/>
            <person name="Xu H."/>
            <person name="Nelson D.R."/>
            <person name="Qian J."/>
            <person name="Song J."/>
            <person name="Luo H."/>
            <person name="Xiang L."/>
            <person name="Li Y."/>
            <person name="Xu Z."/>
            <person name="Ji A."/>
            <person name="Wang L."/>
            <person name="Lu S."/>
            <person name="Hayward A."/>
            <person name="Sun W."/>
            <person name="Li X."/>
            <person name="Schwartz D.C."/>
            <person name="Wang Y."/>
            <person name="Chen S."/>
        </authorList>
    </citation>
    <scope>NUCLEOTIDE SEQUENCE [LARGE SCALE GENOMIC DNA]</scope>
    <source>
        <strain evidence="2 3">ZZ0214-1</strain>
    </source>
</reference>
<feature type="region of interest" description="Disordered" evidence="1">
    <location>
        <begin position="1"/>
        <end position="136"/>
    </location>
</feature>
<feature type="compositionally biased region" description="Basic residues" evidence="1">
    <location>
        <begin position="1"/>
        <end position="13"/>
    </location>
</feature>
<proteinExistence type="predicted"/>
<dbReference type="AlphaFoldDB" id="A0A2G8SHA2"/>
<feature type="compositionally biased region" description="Basic residues" evidence="1">
    <location>
        <begin position="109"/>
        <end position="118"/>
    </location>
</feature>